<evidence type="ECO:0000256" key="3">
    <source>
        <dbReference type="SAM" id="SignalP"/>
    </source>
</evidence>
<feature type="chain" id="PRO_5034365433" evidence="3">
    <location>
        <begin position="19"/>
        <end position="451"/>
    </location>
</feature>
<reference evidence="4" key="1">
    <citation type="submission" date="2020-05" db="EMBL/GenBank/DDBJ databases">
        <title>Mycena genomes resolve the evolution of fungal bioluminescence.</title>
        <authorList>
            <person name="Tsai I.J."/>
        </authorList>
    </citation>
    <scope>NUCLEOTIDE SEQUENCE</scope>
    <source>
        <strain evidence="4">160909Yilan</strain>
    </source>
</reference>
<feature type="compositionally biased region" description="Polar residues" evidence="1">
    <location>
        <begin position="404"/>
        <end position="417"/>
    </location>
</feature>
<name>A0A8H6YRZ0_9AGAR</name>
<feature type="transmembrane region" description="Helical" evidence="2">
    <location>
        <begin position="298"/>
        <end position="319"/>
    </location>
</feature>
<feature type="compositionally biased region" description="Polar residues" evidence="1">
    <location>
        <begin position="384"/>
        <end position="394"/>
    </location>
</feature>
<organism evidence="4 5">
    <name type="scientific">Mycena sanguinolenta</name>
    <dbReference type="NCBI Taxonomy" id="230812"/>
    <lineage>
        <taxon>Eukaryota</taxon>
        <taxon>Fungi</taxon>
        <taxon>Dikarya</taxon>
        <taxon>Basidiomycota</taxon>
        <taxon>Agaricomycotina</taxon>
        <taxon>Agaricomycetes</taxon>
        <taxon>Agaricomycetidae</taxon>
        <taxon>Agaricales</taxon>
        <taxon>Marasmiineae</taxon>
        <taxon>Mycenaceae</taxon>
        <taxon>Mycena</taxon>
    </lineage>
</organism>
<accession>A0A8H6YRZ0</accession>
<feature type="compositionally biased region" description="Polar residues" evidence="1">
    <location>
        <begin position="184"/>
        <end position="198"/>
    </location>
</feature>
<keyword evidence="2" id="KW-0812">Transmembrane</keyword>
<feature type="compositionally biased region" description="Low complexity" evidence="1">
    <location>
        <begin position="199"/>
        <end position="225"/>
    </location>
</feature>
<dbReference type="EMBL" id="JACAZH010000007">
    <property type="protein sequence ID" value="KAF7363736.1"/>
    <property type="molecule type" value="Genomic_DNA"/>
</dbReference>
<keyword evidence="2" id="KW-0472">Membrane</keyword>
<gene>
    <name evidence="4" type="ORF">MSAN_01031400</name>
</gene>
<comment type="caution">
    <text evidence="4">The sequence shown here is derived from an EMBL/GenBank/DDBJ whole genome shotgun (WGS) entry which is preliminary data.</text>
</comment>
<dbReference type="AlphaFoldDB" id="A0A8H6YRZ0"/>
<keyword evidence="5" id="KW-1185">Reference proteome</keyword>
<keyword evidence="2" id="KW-1133">Transmembrane helix</keyword>
<evidence type="ECO:0000313" key="4">
    <source>
        <dbReference type="EMBL" id="KAF7363736.1"/>
    </source>
</evidence>
<protein>
    <submittedName>
        <fullName evidence="4">Uncharacterized protein</fullName>
    </submittedName>
</protein>
<feature type="compositionally biased region" description="Low complexity" evidence="1">
    <location>
        <begin position="235"/>
        <end position="255"/>
    </location>
</feature>
<feature type="signal peptide" evidence="3">
    <location>
        <begin position="1"/>
        <end position="18"/>
    </location>
</feature>
<feature type="region of interest" description="Disordered" evidence="1">
    <location>
        <begin position="175"/>
        <end position="260"/>
    </location>
</feature>
<keyword evidence="3" id="KW-0732">Signal</keyword>
<dbReference type="OrthoDB" id="3063542at2759"/>
<evidence type="ECO:0000256" key="1">
    <source>
        <dbReference type="SAM" id="MobiDB-lite"/>
    </source>
</evidence>
<dbReference type="Proteomes" id="UP000623467">
    <property type="component" value="Unassembled WGS sequence"/>
</dbReference>
<evidence type="ECO:0000313" key="5">
    <source>
        <dbReference type="Proteomes" id="UP000623467"/>
    </source>
</evidence>
<sequence length="451" mass="47194">MWLPHSFIVLLYAFSASGGLTNTTYDDSDSSFTFSGAWTAITPSDPCSSCATKPDTSQIHGGTWHDGNYRDGASSFTTGTFTFQGSAVYIFGIDQDSSEADIVFTLGDIQKTHHYTGTGSGSNQFAYNALFFSATGLPSDQTQTVSWVFSLDPTEVAAGKGEQIGLFDYAVVTTGEEDTPNPAPKSSTTSVQPIQTQDSNNNNDNNPTTNNNNNSPTTSMGSSNTVKTISTLEPSSSGASRSSTSSGASRSSGASQITNTASNVNQGSTVTISGASGTTTVIAGVAGASSKSKSNVGAIAGGVVGGLAVIALIALFIWYRLRRARREKPDTAVRPQSRFLRAADYPILARQAENAPQVSTSLSKAAMAGPSTISLLAPEDRSAEGQTTPSSENAPSILEPIVTENATTPNGTSSTTSRDIRWMEERLAALEAQVAAQQLQQPPPYIHEDDD</sequence>
<proteinExistence type="predicted"/>
<feature type="region of interest" description="Disordered" evidence="1">
    <location>
        <begin position="379"/>
        <end position="421"/>
    </location>
</feature>
<evidence type="ECO:0000256" key="2">
    <source>
        <dbReference type="SAM" id="Phobius"/>
    </source>
</evidence>